<reference evidence="1" key="1">
    <citation type="journal article" date="2015" name="Nature">
        <title>Complex archaea that bridge the gap between prokaryotes and eukaryotes.</title>
        <authorList>
            <person name="Spang A."/>
            <person name="Saw J.H."/>
            <person name="Jorgensen S.L."/>
            <person name="Zaremba-Niedzwiedzka K."/>
            <person name="Martijn J."/>
            <person name="Lind A.E."/>
            <person name="van Eijk R."/>
            <person name="Schleper C."/>
            <person name="Guy L."/>
            <person name="Ettema T.J."/>
        </authorList>
    </citation>
    <scope>NUCLEOTIDE SEQUENCE</scope>
</reference>
<evidence type="ECO:0000313" key="1">
    <source>
        <dbReference type="EMBL" id="KKM75656.1"/>
    </source>
</evidence>
<sequence>MPDTPCSPRRAVTVVGSQPGGRRQVLIDKALSAQLTRTEFRVQLLAAGVFGELAE</sequence>
<proteinExistence type="predicted"/>
<gene>
    <name evidence="1" type="ORF">LCGC14_1387970</name>
</gene>
<name>A0A0F9KLJ7_9ZZZZ</name>
<organism evidence="1">
    <name type="scientific">marine sediment metagenome</name>
    <dbReference type="NCBI Taxonomy" id="412755"/>
    <lineage>
        <taxon>unclassified sequences</taxon>
        <taxon>metagenomes</taxon>
        <taxon>ecological metagenomes</taxon>
    </lineage>
</organism>
<feature type="non-terminal residue" evidence="1">
    <location>
        <position position="55"/>
    </location>
</feature>
<dbReference type="EMBL" id="LAZR01008937">
    <property type="protein sequence ID" value="KKM75656.1"/>
    <property type="molecule type" value="Genomic_DNA"/>
</dbReference>
<protein>
    <submittedName>
        <fullName evidence="1">Uncharacterized protein</fullName>
    </submittedName>
</protein>
<dbReference type="AlphaFoldDB" id="A0A0F9KLJ7"/>
<accession>A0A0F9KLJ7</accession>
<comment type="caution">
    <text evidence="1">The sequence shown here is derived from an EMBL/GenBank/DDBJ whole genome shotgun (WGS) entry which is preliminary data.</text>
</comment>